<gene>
    <name evidence="4" type="ORF">KP509_08G066200</name>
</gene>
<dbReference type="InterPro" id="IPR011990">
    <property type="entry name" value="TPR-like_helical_dom_sf"/>
</dbReference>
<sequence>MRHQMMQDLNLYAAYMESDMRALEVSSSSSPSSSLTASSPPSSSQTSIVIGKSEADAVDSSFLAPPFTSSPSSSPFSPSSLFHPSSSARNVRFAEDVSSLNPLKGKNAASYCVPKRINTKNGTSSLVASNFLTSSCSSFLSPPCIDNSSSSAHHGSPLSSAFISASASPFMSPPSYSSNGGSSPVSVDCPPGVEQLPVTNGDTVTFRPNLALTSMYTPSIHDSCTRPLASHSQHRTSQSKSLNASFPENSTPTTVSFPLGSDSLSSSARYRTCDVFIGSHGADPSLARFSKWLRAELELQGIACFSASCAQYLDPHHREVALRTIKACTFGVVIITKETFKNLYSVQEIHSFLCRKNLVPLFFDISPSDCFVRDIVERRGSMWEKDGGELWRLYDGDEREWIEAVDGLGRVEEWKLEAFNGRWRDCILKAVSLLGTRLGRRSVAERERLRKEKIDNEEFPFPRNLQFVGRDKELRALQNMLLDPEVTYVKLSRVSTESSRCEGNLRAMRERRHVTRRRSDADQWQKSHFHENFEGTSGRQRSDSDRWHGHIGRDENNCVFSRSNSTSSSMRFTFQDEHSESRNIDACHGRGRSFRHYQRTLRLRQANLSRDDVQVSLYKSAGITCVSGAAGIGKTELVLEYAYRYCQQYRMVLWVGGEARYIRQNYLKLSLFLGLDVGTESQVGAERGMVRTFDEQEMEAFQRVKRELQRDVPYLLVIDNLESERDWWDGRELLELIPRGGATHVILTTRLPKVMNLEPLHLSYLSGLEALSLMQGKRQFSLQEQDVLKEIEAKLERSTFGLAMIGNLLSKLPLTPIELLDKIEKAPMSEYHWKAREEAALEKNPYLAKLLSVCFSFIDQLGGKKSLAMRMAMAGAWFGPAPVSLSLLSFAASLYSEKSTGLKFFNVIRFPSYASGHPRRRDIEASSLLIKYGMAKRCSRQGWIYFHEIVQLYARKRGGVQAAKATVQSIRKRGLVSLHSDHLWTACFLVLGFGNDPIFVELRVVELLSFIRKCVFPLALRSFSSFSRCHAALELLRLSASLLEDVEKRFVSPTHDKSLCCKRNRYSGRMHVDDKSLQDVTLLKALILEARAKLLLKGGQFDAGEEICRTCISIRTAMLGHDHADTIGAQETLAKLVRSRSDIREAGSITK</sequence>
<dbReference type="OrthoDB" id="626167at2759"/>
<dbReference type="SUPFAM" id="SSF52200">
    <property type="entry name" value="Toll/Interleukin receptor TIR domain"/>
    <property type="match status" value="1"/>
</dbReference>
<keyword evidence="1" id="KW-0934">Plastid</keyword>
<dbReference type="Gene3D" id="3.40.50.10140">
    <property type="entry name" value="Toll/interleukin-1 receptor homology (TIR) domain"/>
    <property type="match status" value="1"/>
</dbReference>
<feature type="region of interest" description="Disordered" evidence="2">
    <location>
        <begin position="25"/>
        <end position="48"/>
    </location>
</feature>
<feature type="compositionally biased region" description="Polar residues" evidence="2">
    <location>
        <begin position="235"/>
        <end position="254"/>
    </location>
</feature>
<dbReference type="Pfam" id="PF25895">
    <property type="entry name" value="WHD_plant_disease"/>
    <property type="match status" value="1"/>
</dbReference>
<evidence type="ECO:0000313" key="5">
    <source>
        <dbReference type="Proteomes" id="UP000825935"/>
    </source>
</evidence>
<reference evidence="4" key="1">
    <citation type="submission" date="2021-08" db="EMBL/GenBank/DDBJ databases">
        <title>WGS assembly of Ceratopteris richardii.</title>
        <authorList>
            <person name="Marchant D.B."/>
            <person name="Chen G."/>
            <person name="Jenkins J."/>
            <person name="Shu S."/>
            <person name="Leebens-Mack J."/>
            <person name="Grimwood J."/>
            <person name="Schmutz J."/>
            <person name="Soltis P."/>
            <person name="Soltis D."/>
            <person name="Chen Z.-H."/>
        </authorList>
    </citation>
    <scope>NUCLEOTIDE SEQUENCE</scope>
    <source>
        <strain evidence="4">Whitten #5841</strain>
        <tissue evidence="4">Leaf</tissue>
    </source>
</reference>
<dbReference type="OMA" id="FPQNENF"/>
<dbReference type="PROSITE" id="PS50104">
    <property type="entry name" value="TIR"/>
    <property type="match status" value="1"/>
</dbReference>
<proteinExistence type="predicted"/>
<dbReference type="InterPro" id="IPR035897">
    <property type="entry name" value="Toll_tir_struct_dom_sf"/>
</dbReference>
<keyword evidence="1" id="KW-0150">Chloroplast</keyword>
<dbReference type="GO" id="GO:0007165">
    <property type="term" value="P:signal transduction"/>
    <property type="evidence" value="ECO:0007669"/>
    <property type="project" value="InterPro"/>
</dbReference>
<dbReference type="Gene3D" id="3.40.50.300">
    <property type="entry name" value="P-loop containing nucleotide triphosphate hydrolases"/>
    <property type="match status" value="1"/>
</dbReference>
<dbReference type="InterPro" id="IPR000157">
    <property type="entry name" value="TIR_dom"/>
</dbReference>
<dbReference type="Gene3D" id="1.25.40.10">
    <property type="entry name" value="Tetratricopeptide repeat domain"/>
    <property type="match status" value="1"/>
</dbReference>
<name>A0A8T2U6E5_CERRI</name>
<dbReference type="EMBL" id="CM035413">
    <property type="protein sequence ID" value="KAH7431781.1"/>
    <property type="molecule type" value="Genomic_DNA"/>
</dbReference>
<protein>
    <recommendedName>
        <fullName evidence="3">TIR domain-containing protein</fullName>
    </recommendedName>
</protein>
<dbReference type="PANTHER" id="PTHR32472:SF11">
    <property type="entry name" value="DISEASE RESISTANCE PROTEIN (TIR-NBS CLASS)"/>
    <property type="match status" value="1"/>
</dbReference>
<keyword evidence="5" id="KW-1185">Reference proteome</keyword>
<dbReference type="SUPFAM" id="SSF52540">
    <property type="entry name" value="P-loop containing nucleoside triphosphate hydrolases"/>
    <property type="match status" value="1"/>
</dbReference>
<evidence type="ECO:0000313" key="4">
    <source>
        <dbReference type="EMBL" id="KAH7431781.1"/>
    </source>
</evidence>
<dbReference type="AlphaFoldDB" id="A0A8T2U6E5"/>
<organism evidence="4 5">
    <name type="scientific">Ceratopteris richardii</name>
    <name type="common">Triangle waterfern</name>
    <dbReference type="NCBI Taxonomy" id="49495"/>
    <lineage>
        <taxon>Eukaryota</taxon>
        <taxon>Viridiplantae</taxon>
        <taxon>Streptophyta</taxon>
        <taxon>Embryophyta</taxon>
        <taxon>Tracheophyta</taxon>
        <taxon>Polypodiopsida</taxon>
        <taxon>Polypodiidae</taxon>
        <taxon>Polypodiales</taxon>
        <taxon>Pteridineae</taxon>
        <taxon>Pteridaceae</taxon>
        <taxon>Parkerioideae</taxon>
        <taxon>Ceratopteris</taxon>
    </lineage>
</organism>
<dbReference type="InterPro" id="IPR027417">
    <property type="entry name" value="P-loop_NTPase"/>
</dbReference>
<comment type="caution">
    <text evidence="4">The sequence shown here is derived from an EMBL/GenBank/DDBJ whole genome shotgun (WGS) entry which is preliminary data.</text>
</comment>
<evidence type="ECO:0000259" key="3">
    <source>
        <dbReference type="PROSITE" id="PS50104"/>
    </source>
</evidence>
<dbReference type="PANTHER" id="PTHR32472">
    <property type="entry name" value="DNA REPAIR PROTEIN RADA"/>
    <property type="match status" value="1"/>
</dbReference>
<feature type="domain" description="TIR" evidence="3">
    <location>
        <begin position="271"/>
        <end position="390"/>
    </location>
</feature>
<feature type="compositionally biased region" description="Low complexity" evidence="2">
    <location>
        <begin position="26"/>
        <end position="47"/>
    </location>
</feature>
<evidence type="ECO:0000256" key="1">
    <source>
        <dbReference type="ARBA" id="ARBA00022528"/>
    </source>
</evidence>
<dbReference type="Proteomes" id="UP000825935">
    <property type="component" value="Chromosome 8"/>
</dbReference>
<dbReference type="InterPro" id="IPR058874">
    <property type="entry name" value="WHD_plant"/>
</dbReference>
<accession>A0A8T2U6E5</accession>
<dbReference type="GO" id="GO:0000725">
    <property type="term" value="P:recombinational repair"/>
    <property type="evidence" value="ECO:0007669"/>
    <property type="project" value="TreeGrafter"/>
</dbReference>
<evidence type="ECO:0000256" key="2">
    <source>
        <dbReference type="SAM" id="MobiDB-lite"/>
    </source>
</evidence>
<feature type="region of interest" description="Disordered" evidence="2">
    <location>
        <begin position="224"/>
        <end position="254"/>
    </location>
</feature>